<dbReference type="SUPFAM" id="SSF54523">
    <property type="entry name" value="Pili subunits"/>
    <property type="match status" value="1"/>
</dbReference>
<organism evidence="2 3">
    <name type="scientific">Massilia aurea</name>
    <dbReference type="NCBI Taxonomy" id="373040"/>
    <lineage>
        <taxon>Bacteria</taxon>
        <taxon>Pseudomonadati</taxon>
        <taxon>Pseudomonadota</taxon>
        <taxon>Betaproteobacteria</taxon>
        <taxon>Burkholderiales</taxon>
        <taxon>Oxalobacteraceae</taxon>
        <taxon>Telluria group</taxon>
        <taxon>Massilia</taxon>
    </lineage>
</organism>
<dbReference type="AlphaFoldDB" id="A0A422QQM5"/>
<comment type="caution">
    <text evidence="2">The sequence shown here is derived from an EMBL/GenBank/DDBJ whole genome shotgun (WGS) entry which is preliminary data.</text>
</comment>
<dbReference type="RefSeq" id="WP_148043946.1">
    <property type="nucleotide sequence ID" value="NZ_JSAB01000020.1"/>
</dbReference>
<keyword evidence="1" id="KW-0472">Membrane</keyword>
<accession>A0A422QQM5</accession>
<proteinExistence type="predicted"/>
<dbReference type="Gene3D" id="3.30.700.10">
    <property type="entry name" value="Glycoprotein, Type 4 Pilin"/>
    <property type="match status" value="1"/>
</dbReference>
<reference evidence="2" key="1">
    <citation type="submission" date="2014-10" db="EMBL/GenBank/DDBJ databases">
        <title>Massilia sp. genome.</title>
        <authorList>
            <person name="Xu B."/>
            <person name="Dai L."/>
            <person name="Huang Z."/>
        </authorList>
    </citation>
    <scope>NUCLEOTIDE SEQUENCE [LARGE SCALE GENOMIC DNA]</scope>
    <source>
        <strain evidence="2">CFS-1</strain>
    </source>
</reference>
<dbReference type="Proteomes" id="UP000283254">
    <property type="component" value="Unassembled WGS sequence"/>
</dbReference>
<dbReference type="InterPro" id="IPR045584">
    <property type="entry name" value="Pilin-like"/>
</dbReference>
<dbReference type="Pfam" id="PF07963">
    <property type="entry name" value="N_methyl"/>
    <property type="match status" value="1"/>
</dbReference>
<feature type="transmembrane region" description="Helical" evidence="1">
    <location>
        <begin position="12"/>
        <end position="31"/>
    </location>
</feature>
<keyword evidence="1" id="KW-1133">Transmembrane helix</keyword>
<keyword evidence="3" id="KW-1185">Reference proteome</keyword>
<keyword evidence="1" id="KW-0812">Transmembrane</keyword>
<dbReference type="InterPro" id="IPR012902">
    <property type="entry name" value="N_methyl_site"/>
</dbReference>
<dbReference type="OrthoDB" id="5786415at2"/>
<evidence type="ECO:0000313" key="2">
    <source>
        <dbReference type="EMBL" id="RNF32304.1"/>
    </source>
</evidence>
<name>A0A422QQM5_9BURK</name>
<gene>
    <name evidence="2" type="ORF">NM04_02475</name>
</gene>
<evidence type="ECO:0000256" key="1">
    <source>
        <dbReference type="SAM" id="Phobius"/>
    </source>
</evidence>
<protein>
    <recommendedName>
        <fullName evidence="4">MSHA biogenesis protein MshC</fullName>
    </recommendedName>
</protein>
<evidence type="ECO:0000313" key="3">
    <source>
        <dbReference type="Proteomes" id="UP000283254"/>
    </source>
</evidence>
<dbReference type="NCBIfam" id="TIGR02532">
    <property type="entry name" value="IV_pilin_GFxxxE"/>
    <property type="match status" value="1"/>
</dbReference>
<sequence length="162" mass="16617">MRRQAGFTMVELITVMILIGVLAAIGIPRLMGDNVIAATVFGDQVASALRHAQKSAVAHRRLVCASLGERTVNLSIRTATGLPAANAGACDAALQGIEAGAYDSSDGKVQLANAPLLLFFRPDGTVAASPAGAPLGRTAIGIQFGGTVQRTIELEGSTGYVE</sequence>
<dbReference type="EMBL" id="JSAB01000020">
    <property type="protein sequence ID" value="RNF32304.1"/>
    <property type="molecule type" value="Genomic_DNA"/>
</dbReference>
<evidence type="ECO:0008006" key="4">
    <source>
        <dbReference type="Google" id="ProtNLM"/>
    </source>
</evidence>